<sequence>MAETRSAGPQQLALAVQLPDDETFVTFIEGANGQTLSMLKNWLHQPPQDSISARMSLVWGAQAAGKSHLLHALCAAAAERLTVMYMPLRELAGQASPAMFEGLEHYDLICLDDIDEVLQQQQWAEALFALINRLTDHSRSLLLITASQSSQHLQAALNDLLSRLQWAATYHLEPLTDEQKREALIVRAEQRGLELGDEVARFMLLRLGRDMRDLMQCLERLDRASMAQKRRLTIPFIKQVLAI</sequence>
<gene>
    <name evidence="3" type="primary">hda</name>
    <name evidence="3" type="ORF">CWI84_01560</name>
</gene>
<dbReference type="InterPro" id="IPR027417">
    <property type="entry name" value="P-loop_NTPase"/>
</dbReference>
<dbReference type="NCBIfam" id="TIGR03420">
    <property type="entry name" value="DnaA_homol_Hda"/>
    <property type="match status" value="1"/>
</dbReference>
<dbReference type="GO" id="GO:0006270">
    <property type="term" value="P:DNA replication initiation"/>
    <property type="evidence" value="ECO:0007669"/>
    <property type="project" value="TreeGrafter"/>
</dbReference>
<reference evidence="3 4" key="1">
    <citation type="journal article" date="2011" name="Front. Microbiol.">
        <title>Genomic signatures of strain selection and enhancement in Bacillus atrophaeus var. globigii, a historical biowarfare simulant.</title>
        <authorList>
            <person name="Gibbons H.S."/>
            <person name="Broomall S.M."/>
            <person name="McNew L.A."/>
            <person name="Daligault H."/>
            <person name="Chapman C."/>
            <person name="Bruce D."/>
            <person name="Karavis M."/>
            <person name="Krepps M."/>
            <person name="McGregor P.A."/>
            <person name="Hong C."/>
            <person name="Park K.H."/>
            <person name="Akmal A."/>
            <person name="Feldman A."/>
            <person name="Lin J.S."/>
            <person name="Chang W.E."/>
            <person name="Higgs B.W."/>
            <person name="Demirev P."/>
            <person name="Lindquist J."/>
            <person name="Liem A."/>
            <person name="Fochler E."/>
            <person name="Read T.D."/>
            <person name="Tapia R."/>
            <person name="Johnson S."/>
            <person name="Bishop-Lilly K.A."/>
            <person name="Detter C."/>
            <person name="Han C."/>
            <person name="Sozhamannan S."/>
            <person name="Rosenzweig C.N."/>
            <person name="Skowronski E.W."/>
        </authorList>
    </citation>
    <scope>NUCLEOTIDE SEQUENCE [LARGE SCALE GENOMIC DNA]</scope>
    <source>
        <strain evidence="3 4">CC-PW-9</strain>
    </source>
</reference>
<dbReference type="InterPro" id="IPR013317">
    <property type="entry name" value="DnaA_dom"/>
</dbReference>
<dbReference type="InterPro" id="IPR017788">
    <property type="entry name" value="Hda"/>
</dbReference>
<dbReference type="SUPFAM" id="SSF52540">
    <property type="entry name" value="P-loop containing nucleoside triphosphate hydrolases"/>
    <property type="match status" value="1"/>
</dbReference>
<dbReference type="EMBL" id="PIQH01000001">
    <property type="protein sequence ID" value="RUO81471.1"/>
    <property type="molecule type" value="Genomic_DNA"/>
</dbReference>
<dbReference type="Pfam" id="PF00308">
    <property type="entry name" value="Bac_DnaA"/>
    <property type="match status" value="1"/>
</dbReference>
<dbReference type="Proteomes" id="UP000287996">
    <property type="component" value="Unassembled WGS sequence"/>
</dbReference>
<evidence type="ECO:0000259" key="2">
    <source>
        <dbReference type="Pfam" id="PF22688"/>
    </source>
</evidence>
<dbReference type="InterPro" id="IPR055199">
    <property type="entry name" value="Hda_lid"/>
</dbReference>
<comment type="caution">
    <text evidence="3">The sequence shown here is derived from an EMBL/GenBank/DDBJ whole genome shotgun (WGS) entry which is preliminary data.</text>
</comment>
<dbReference type="OrthoDB" id="9784878at2"/>
<organism evidence="3 4">
    <name type="scientific">Idiomarina tyrosinivorans</name>
    <dbReference type="NCBI Taxonomy" id="1445662"/>
    <lineage>
        <taxon>Bacteria</taxon>
        <taxon>Pseudomonadati</taxon>
        <taxon>Pseudomonadota</taxon>
        <taxon>Gammaproteobacteria</taxon>
        <taxon>Alteromonadales</taxon>
        <taxon>Idiomarinaceae</taxon>
        <taxon>Idiomarina</taxon>
    </lineage>
</organism>
<accession>A0A432ZUE9</accession>
<proteinExistence type="predicted"/>
<dbReference type="GO" id="GO:0032297">
    <property type="term" value="P:negative regulation of DNA-templated DNA replication initiation"/>
    <property type="evidence" value="ECO:0007669"/>
    <property type="project" value="InterPro"/>
</dbReference>
<feature type="domain" description="Hda lid" evidence="2">
    <location>
        <begin position="177"/>
        <end position="241"/>
    </location>
</feature>
<evidence type="ECO:0000313" key="4">
    <source>
        <dbReference type="Proteomes" id="UP000287996"/>
    </source>
</evidence>
<dbReference type="PANTHER" id="PTHR30050:SF5">
    <property type="entry name" value="DNAA REGULATORY INACTIVATOR HDA"/>
    <property type="match status" value="1"/>
</dbReference>
<dbReference type="Gene3D" id="1.10.8.60">
    <property type="match status" value="1"/>
</dbReference>
<dbReference type="RefSeq" id="WP_126840812.1">
    <property type="nucleotide sequence ID" value="NZ_PIQH01000001.1"/>
</dbReference>
<evidence type="ECO:0000313" key="3">
    <source>
        <dbReference type="EMBL" id="RUO81471.1"/>
    </source>
</evidence>
<evidence type="ECO:0000259" key="1">
    <source>
        <dbReference type="Pfam" id="PF00308"/>
    </source>
</evidence>
<dbReference type="Pfam" id="PF22688">
    <property type="entry name" value="Hda_lid"/>
    <property type="match status" value="1"/>
</dbReference>
<protein>
    <submittedName>
        <fullName evidence="3">DnaA regulatory inactivator Hda</fullName>
    </submittedName>
</protein>
<dbReference type="Gene3D" id="3.40.50.300">
    <property type="entry name" value="P-loop containing nucleotide triphosphate hydrolases"/>
    <property type="match status" value="1"/>
</dbReference>
<dbReference type="AlphaFoldDB" id="A0A432ZUE9"/>
<dbReference type="PANTHER" id="PTHR30050">
    <property type="entry name" value="CHROMOSOMAL REPLICATION INITIATOR PROTEIN DNAA"/>
    <property type="match status" value="1"/>
</dbReference>
<name>A0A432ZUE9_9GAMM</name>
<keyword evidence="4" id="KW-1185">Reference proteome</keyword>
<feature type="domain" description="Chromosomal replication initiator protein DnaA ATPAse" evidence="1">
    <location>
        <begin position="21"/>
        <end position="167"/>
    </location>
</feature>